<organism evidence="2 3">
    <name type="scientific">Clonostachys rhizophaga</name>
    <dbReference type="NCBI Taxonomy" id="160324"/>
    <lineage>
        <taxon>Eukaryota</taxon>
        <taxon>Fungi</taxon>
        <taxon>Dikarya</taxon>
        <taxon>Ascomycota</taxon>
        <taxon>Pezizomycotina</taxon>
        <taxon>Sordariomycetes</taxon>
        <taxon>Hypocreomycetidae</taxon>
        <taxon>Hypocreales</taxon>
        <taxon>Bionectriaceae</taxon>
        <taxon>Clonostachys</taxon>
    </lineage>
</organism>
<dbReference type="EMBL" id="CABFNQ020000727">
    <property type="protein sequence ID" value="CAH0027362.1"/>
    <property type="molecule type" value="Genomic_DNA"/>
</dbReference>
<proteinExistence type="predicted"/>
<reference evidence="2" key="1">
    <citation type="submission" date="2021-10" db="EMBL/GenBank/DDBJ databases">
        <authorList>
            <person name="Piombo E."/>
        </authorList>
    </citation>
    <scope>NUCLEOTIDE SEQUENCE</scope>
</reference>
<dbReference type="PANTHER" id="PTHR42678">
    <property type="entry name" value="AMIDASE"/>
    <property type="match status" value="1"/>
</dbReference>
<comment type="caution">
    <text evidence="2">The sequence shown here is derived from an EMBL/GenBank/DDBJ whole genome shotgun (WGS) entry which is preliminary data.</text>
</comment>
<dbReference type="Proteomes" id="UP000696573">
    <property type="component" value="Unassembled WGS sequence"/>
</dbReference>
<evidence type="ECO:0000313" key="3">
    <source>
        <dbReference type="Proteomes" id="UP000696573"/>
    </source>
</evidence>
<evidence type="ECO:0008006" key="4">
    <source>
        <dbReference type="Google" id="ProtNLM"/>
    </source>
</evidence>
<feature type="compositionally biased region" description="Polar residues" evidence="1">
    <location>
        <begin position="113"/>
        <end position="123"/>
    </location>
</feature>
<keyword evidence="3" id="KW-1185">Reference proteome</keyword>
<dbReference type="PANTHER" id="PTHR42678:SF34">
    <property type="entry name" value="OS04G0183300 PROTEIN"/>
    <property type="match status" value="1"/>
</dbReference>
<dbReference type="InterPro" id="IPR036928">
    <property type="entry name" value="AS_sf"/>
</dbReference>
<feature type="region of interest" description="Disordered" evidence="1">
    <location>
        <begin position="98"/>
        <end position="143"/>
    </location>
</feature>
<evidence type="ECO:0000256" key="1">
    <source>
        <dbReference type="SAM" id="MobiDB-lite"/>
    </source>
</evidence>
<protein>
    <recommendedName>
        <fullName evidence="4">Amidase domain-containing protein</fullName>
    </recommendedName>
</protein>
<dbReference type="OrthoDB" id="566138at2759"/>
<dbReference type="SUPFAM" id="SSF75304">
    <property type="entry name" value="Amidase signature (AS) enzymes"/>
    <property type="match status" value="1"/>
</dbReference>
<dbReference type="AlphaFoldDB" id="A0A9N9VJ99"/>
<evidence type="ECO:0000313" key="2">
    <source>
        <dbReference type="EMBL" id="CAH0027362.1"/>
    </source>
</evidence>
<dbReference type="Gene3D" id="3.90.1300.10">
    <property type="entry name" value="Amidase signature (AS) domain"/>
    <property type="match status" value="1"/>
</dbReference>
<accession>A0A9N9VJ99</accession>
<gene>
    <name evidence="2" type="ORF">CRHIZ90672A_00015834</name>
</gene>
<sequence length="143" mass="15729">MSRSALPASIANADAKSLLRLLESGSLKSVDIVNQCLDQIEEHHGYLHTMLSMPPRQVLRAVASSLDDERAAERLRGPLHGIPAIIKVRRPLTCKPLTMTDHQGQHRHPSQPGMKTTASSLTLLDSKPRENAPVAQKELSNFK</sequence>
<name>A0A9N9VJ99_9HYPO</name>